<dbReference type="Pfam" id="PF01448">
    <property type="entry name" value="ELM2"/>
    <property type="match status" value="1"/>
</dbReference>
<dbReference type="InterPro" id="IPR001005">
    <property type="entry name" value="SANT/Myb"/>
</dbReference>
<feature type="region of interest" description="Disordered" evidence="10">
    <location>
        <begin position="1"/>
        <end position="46"/>
    </location>
</feature>
<dbReference type="GO" id="GO:0008270">
    <property type="term" value="F:zinc ion binding"/>
    <property type="evidence" value="ECO:0007669"/>
    <property type="project" value="UniProtKB-KW"/>
</dbReference>
<dbReference type="GO" id="GO:0003677">
    <property type="term" value="F:DNA binding"/>
    <property type="evidence" value="ECO:0007669"/>
    <property type="project" value="UniProtKB-KW"/>
</dbReference>
<evidence type="ECO:0000256" key="1">
    <source>
        <dbReference type="ARBA" id="ARBA00004123"/>
    </source>
</evidence>
<dbReference type="GO" id="GO:0005667">
    <property type="term" value="C:transcription regulator complex"/>
    <property type="evidence" value="ECO:0007669"/>
    <property type="project" value="TreeGrafter"/>
</dbReference>
<evidence type="ECO:0000256" key="9">
    <source>
        <dbReference type="PROSITE-ProRule" id="PRU00042"/>
    </source>
</evidence>
<dbReference type="InParanoid" id="A0A672JN14"/>
<dbReference type="OMA" id="LPFHQSW"/>
<dbReference type="Gene3D" id="1.10.10.60">
    <property type="entry name" value="Homeodomain-like"/>
    <property type="match status" value="1"/>
</dbReference>
<evidence type="ECO:0000259" key="11">
    <source>
        <dbReference type="PROSITE" id="PS50157"/>
    </source>
</evidence>
<dbReference type="SUPFAM" id="SSF46689">
    <property type="entry name" value="Homeodomain-like"/>
    <property type="match status" value="1"/>
</dbReference>
<dbReference type="PROSITE" id="PS50157">
    <property type="entry name" value="ZINC_FINGER_C2H2_2"/>
    <property type="match status" value="1"/>
</dbReference>
<keyword evidence="4" id="KW-0862">Zinc</keyword>
<evidence type="ECO:0000313" key="15">
    <source>
        <dbReference type="Proteomes" id="UP000472267"/>
    </source>
</evidence>
<accession>A0A672JN14</accession>
<dbReference type="Proteomes" id="UP000472267">
    <property type="component" value="Chromosome 3"/>
</dbReference>
<dbReference type="GO" id="GO:0003714">
    <property type="term" value="F:transcription corepressor activity"/>
    <property type="evidence" value="ECO:0007669"/>
    <property type="project" value="TreeGrafter"/>
</dbReference>
<evidence type="ECO:0000256" key="8">
    <source>
        <dbReference type="ARBA" id="ARBA00023242"/>
    </source>
</evidence>
<dbReference type="PANTHER" id="PTHR16089:SF43">
    <property type="match status" value="1"/>
</dbReference>
<feature type="compositionally biased region" description="Low complexity" evidence="10">
    <location>
        <begin position="487"/>
        <end position="501"/>
    </location>
</feature>
<dbReference type="PROSITE" id="PS51293">
    <property type="entry name" value="SANT"/>
    <property type="match status" value="1"/>
</dbReference>
<feature type="region of interest" description="Disordered" evidence="10">
    <location>
        <begin position="317"/>
        <end position="367"/>
    </location>
</feature>
<dbReference type="PROSITE" id="PS00028">
    <property type="entry name" value="ZINC_FINGER_C2H2_1"/>
    <property type="match status" value="1"/>
</dbReference>
<protein>
    <submittedName>
        <fullName evidence="14">Uncharacterized LOC115386230</fullName>
    </submittedName>
</protein>
<dbReference type="InterPro" id="IPR000949">
    <property type="entry name" value="ELM2_dom"/>
</dbReference>
<keyword evidence="8" id="KW-0539">Nucleus</keyword>
<feature type="region of interest" description="Disordered" evidence="10">
    <location>
        <begin position="551"/>
        <end position="578"/>
    </location>
</feature>
<feature type="region of interest" description="Disordered" evidence="10">
    <location>
        <begin position="379"/>
        <end position="418"/>
    </location>
</feature>
<dbReference type="OrthoDB" id="10258692at2759"/>
<feature type="domain" description="SANT" evidence="13">
    <location>
        <begin position="708"/>
        <end position="759"/>
    </location>
</feature>
<feature type="region of interest" description="Disordered" evidence="10">
    <location>
        <begin position="81"/>
        <end position="120"/>
    </location>
</feature>
<keyword evidence="6" id="KW-0238">DNA-binding</keyword>
<sequence>MPSGGRMSVKRKISAKDWNSSKTHRAVMEDHSTTPSFSSLHQHRHRPSVTLSLPAFEGSEAGYSPSLLAQDSLQTLFSASNSLSGSRRGRSGGEKAFHDVGGGGGGGGADRDSSLGDRLDRECGPGGYFDDLWYGSGEKDAWDDGESGDSPADHLHGDGNTNGFYRTSCAGEEGLRRRAAAEYDSSAAAVYNREANSSCFPNKQTGSYCRGGAGTINDGGSDHCWNLRVIDRYLGKKEDYGPSCGSGEDQAQAAEVPWLSVSPSDQGAGRWTEEAENYSLTSACRPQASHMGRTYTQKLDSFSEAFFSQRKRRVPFLPAGDSTEQIWDVGEGGGETPGPDKSKQSCALGSDPYMLPSSSSSSSSPAHLFLPSFPSPPPSSHFMPSVLSPPPTPLPPPSHSPSKLDSPQCGAAPQGGEPLGTLQFFMPHLQSVPSVHPAGMIWKFPVMPHCFPQSAGDAKGPHADDGSSITATHDVLQSVHPTRALCSSSSPSLHTSLHVSSRSPQLSGQRHQGAGHTVSQKAKRSPGSLNQTHLQKPASLIFTGTTFPSVLHSGGGQTRSRYTPRPLLNPQRTGTGLYCSLTPLQRGEEAARGEEEEQSSVLPRVNVGPDFQADLPDDAEWPEVWTPEEKSTCEQLLWKPSEELEENENMQDQVEKLLSMCSSSCLPGGGSNTELALHCLHYCQGNTMATLEMLLFSQHSPAGDYHYSGCDFWTDTEKSVFSAAMETYGKDFSLIQKMVKTKTVCQCVEFYYLGKKLQDKQKKQEEESREEELEQQKRAAPKCQPVNRPFVLEEVVPVPPLASFFPCKLCGKMFYKIKSRNAHMKIHRQPQEDWSERRLQHQLFTQRLGLGHPGSLMPIPGTNLPPPQTSALILPHSGLGEAPSSNGNSDDVHHSVINSNLVVPPNAGVLNTSTALSFNKFTFPSSNVICADGSDSDQRDPVSVLPFHQSWGSLGHQADLAAVYSNPKGKEHVGAGTAGGNESITWQ</sequence>
<evidence type="ECO:0000256" key="5">
    <source>
        <dbReference type="ARBA" id="ARBA00023015"/>
    </source>
</evidence>
<evidence type="ECO:0000259" key="13">
    <source>
        <dbReference type="PROSITE" id="PS51293"/>
    </source>
</evidence>
<dbReference type="GeneID" id="115386230"/>
<keyword evidence="7" id="KW-0804">Transcription</keyword>
<dbReference type="InterPro" id="IPR051066">
    <property type="entry name" value="Trans_reg/Corepressor"/>
</dbReference>
<reference evidence="14" key="3">
    <citation type="submission" date="2025-09" db="UniProtKB">
        <authorList>
            <consortium name="Ensembl"/>
        </authorList>
    </citation>
    <scope>IDENTIFICATION</scope>
</reference>
<feature type="compositionally biased region" description="Pro residues" evidence="10">
    <location>
        <begin position="387"/>
        <end position="399"/>
    </location>
</feature>
<dbReference type="InterPro" id="IPR017884">
    <property type="entry name" value="SANT_dom"/>
</dbReference>
<keyword evidence="3 9" id="KW-0863">Zinc-finger</keyword>
<evidence type="ECO:0000256" key="7">
    <source>
        <dbReference type="ARBA" id="ARBA00023163"/>
    </source>
</evidence>
<dbReference type="GO" id="GO:0000118">
    <property type="term" value="C:histone deacetylase complex"/>
    <property type="evidence" value="ECO:0007669"/>
    <property type="project" value="TreeGrafter"/>
</dbReference>
<dbReference type="SMART" id="SM01189">
    <property type="entry name" value="ELM2"/>
    <property type="match status" value="1"/>
</dbReference>
<feature type="compositionally biased region" description="Low complexity" evidence="10">
    <location>
        <begin position="354"/>
        <end position="367"/>
    </location>
</feature>
<keyword evidence="15" id="KW-1185">Reference proteome</keyword>
<evidence type="ECO:0000256" key="3">
    <source>
        <dbReference type="ARBA" id="ARBA00022771"/>
    </source>
</evidence>
<dbReference type="GO" id="GO:0006357">
    <property type="term" value="P:regulation of transcription by RNA polymerase II"/>
    <property type="evidence" value="ECO:0007669"/>
    <property type="project" value="TreeGrafter"/>
</dbReference>
<dbReference type="FunFam" id="1.10.10.60:FF:000012">
    <property type="entry name" value="Metastasis-associated 1 family, member 3"/>
    <property type="match status" value="1"/>
</dbReference>
<evidence type="ECO:0000256" key="2">
    <source>
        <dbReference type="ARBA" id="ARBA00022723"/>
    </source>
</evidence>
<dbReference type="Ensembl" id="ENSSFAT00005056292.1">
    <property type="protein sequence ID" value="ENSSFAP00005054607.1"/>
    <property type="gene ID" value="ENSSFAG00005025977.1"/>
</dbReference>
<evidence type="ECO:0000313" key="14">
    <source>
        <dbReference type="Ensembl" id="ENSSFAP00005054607.1"/>
    </source>
</evidence>
<gene>
    <name evidence="14" type="primary">LOC115386230</name>
</gene>
<feature type="region of interest" description="Disordered" evidence="10">
    <location>
        <begin position="140"/>
        <end position="159"/>
    </location>
</feature>
<comment type="subcellular location">
    <subcellularLocation>
        <location evidence="1">Nucleus</location>
    </subcellularLocation>
</comment>
<feature type="domain" description="C2H2-type" evidence="11">
    <location>
        <begin position="805"/>
        <end position="832"/>
    </location>
</feature>
<dbReference type="InterPro" id="IPR009057">
    <property type="entry name" value="Homeodomain-like_sf"/>
</dbReference>
<keyword evidence="2" id="KW-0479">Metal-binding</keyword>
<feature type="region of interest" description="Disordered" evidence="10">
    <location>
        <begin position="484"/>
        <end position="531"/>
    </location>
</feature>
<dbReference type="PANTHER" id="PTHR16089">
    <property type="entry name" value="REST COREPRESSOR COREST PROTEIN-RELATED"/>
    <property type="match status" value="1"/>
</dbReference>
<reference evidence="14" key="1">
    <citation type="submission" date="2019-06" db="EMBL/GenBank/DDBJ databases">
        <authorList>
            <consortium name="Wellcome Sanger Institute Data Sharing"/>
        </authorList>
    </citation>
    <scope>NUCLEOTIDE SEQUENCE [LARGE SCALE GENOMIC DNA]</scope>
</reference>
<evidence type="ECO:0000259" key="12">
    <source>
        <dbReference type="PROSITE" id="PS51156"/>
    </source>
</evidence>
<evidence type="ECO:0000256" key="10">
    <source>
        <dbReference type="SAM" id="MobiDB-lite"/>
    </source>
</evidence>
<evidence type="ECO:0000256" key="6">
    <source>
        <dbReference type="ARBA" id="ARBA00023125"/>
    </source>
</evidence>
<feature type="compositionally biased region" description="Basic and acidic residues" evidence="10">
    <location>
        <begin position="109"/>
        <end position="120"/>
    </location>
</feature>
<keyword evidence="5" id="KW-0805">Transcription regulation</keyword>
<feature type="domain" description="ELM2" evidence="12">
    <location>
        <begin position="603"/>
        <end position="698"/>
    </location>
</feature>
<dbReference type="PROSITE" id="PS51156">
    <property type="entry name" value="ELM2"/>
    <property type="match status" value="1"/>
</dbReference>
<organism evidence="14 15">
    <name type="scientific">Salarias fasciatus</name>
    <name type="common">Jewelled blenny</name>
    <name type="synonym">Blennius fasciatus</name>
    <dbReference type="NCBI Taxonomy" id="181472"/>
    <lineage>
        <taxon>Eukaryota</taxon>
        <taxon>Metazoa</taxon>
        <taxon>Chordata</taxon>
        <taxon>Craniata</taxon>
        <taxon>Vertebrata</taxon>
        <taxon>Euteleostomi</taxon>
        <taxon>Actinopterygii</taxon>
        <taxon>Neopterygii</taxon>
        <taxon>Teleostei</taxon>
        <taxon>Neoteleostei</taxon>
        <taxon>Acanthomorphata</taxon>
        <taxon>Ovalentaria</taxon>
        <taxon>Blenniimorphae</taxon>
        <taxon>Blenniiformes</taxon>
        <taxon>Blennioidei</taxon>
        <taxon>Blenniidae</taxon>
        <taxon>Salariinae</taxon>
        <taxon>Salarias</taxon>
    </lineage>
</organism>
<dbReference type="RefSeq" id="XP_029944321.1">
    <property type="nucleotide sequence ID" value="XM_030088461.1"/>
</dbReference>
<reference evidence="14" key="2">
    <citation type="submission" date="2025-08" db="UniProtKB">
        <authorList>
            <consortium name="Ensembl"/>
        </authorList>
    </citation>
    <scope>IDENTIFICATION</scope>
</reference>
<dbReference type="InterPro" id="IPR013087">
    <property type="entry name" value="Znf_C2H2_type"/>
</dbReference>
<dbReference type="AlphaFoldDB" id="A0A672JN14"/>
<proteinExistence type="predicted"/>
<dbReference type="SMART" id="SM00717">
    <property type="entry name" value="SANT"/>
    <property type="match status" value="1"/>
</dbReference>
<evidence type="ECO:0000256" key="4">
    <source>
        <dbReference type="ARBA" id="ARBA00022833"/>
    </source>
</evidence>
<name>A0A672JN14_SALFA</name>